<proteinExistence type="inferred from homology"/>
<comment type="similarity">
    <text evidence="1">Belongs to the leucine-binding protein family.</text>
</comment>
<reference evidence="6 7" key="1">
    <citation type="submission" date="2019-12" db="EMBL/GenBank/DDBJ databases">
        <title>Draft genome sequences Bradyrhizobium cajani AMBPC1010, Bradyrhizobium pachyrhizi AMBPC1040 and Bradyrhizobium yuanmingense ALSPC3051, three plant growth promoting strains isolated from nodules of Cajanus cajan L. in Dominican Republic.</title>
        <authorList>
            <person name="Flores-Felix J.D."/>
            <person name="Araujo J."/>
            <person name="Diaz-Alcantara C."/>
            <person name="Gonzalez-Andres F."/>
            <person name="Velazquez E."/>
        </authorList>
    </citation>
    <scope>NUCLEOTIDE SEQUENCE [LARGE SCALE GENOMIC DNA]</scope>
    <source>
        <strain evidence="6 7">1040</strain>
    </source>
</reference>
<gene>
    <name evidence="6" type="ORF">GPL21_05535</name>
</gene>
<evidence type="ECO:0000313" key="6">
    <source>
        <dbReference type="EMBL" id="MVT64575.1"/>
    </source>
</evidence>
<protein>
    <submittedName>
        <fullName evidence="6">ABC transporter substrate-binding protein</fullName>
    </submittedName>
</protein>
<dbReference type="SUPFAM" id="SSF53822">
    <property type="entry name" value="Periplasmic binding protein-like I"/>
    <property type="match status" value="1"/>
</dbReference>
<evidence type="ECO:0000256" key="3">
    <source>
        <dbReference type="ARBA" id="ARBA00022970"/>
    </source>
</evidence>
<dbReference type="GO" id="GO:0006865">
    <property type="term" value="P:amino acid transport"/>
    <property type="evidence" value="ECO:0007669"/>
    <property type="project" value="UniProtKB-KW"/>
</dbReference>
<evidence type="ECO:0000256" key="2">
    <source>
        <dbReference type="ARBA" id="ARBA00022729"/>
    </source>
</evidence>
<dbReference type="RefSeq" id="WP_028334200.1">
    <property type="nucleotide sequence ID" value="NZ_WQNF01000003.1"/>
</dbReference>
<dbReference type="Pfam" id="PF13458">
    <property type="entry name" value="Peripla_BP_6"/>
    <property type="match status" value="1"/>
</dbReference>
<sequence>MKGLARVLGVLACCLATGAWAGDKSGTVKIGVLTDMTGVFSDLTGNGSVEAAKMAIEKFGGKVNGRPVELVFADHQNKADVGLGILRRWYQVDDVDAVFDFANSAVALGAVEITKEFDRVMVPSGVGATDLTGSKCSPNTIHWTWDSYGNANALVKSVMHQGGKKWFFVTVDYAFGHSLEENVTKFVKAAGGTVLGSVRHPLNTSDFSSYLLTAQSSGADVIVLASGGADLSNAIKQAREFGITSDKYKIVAPQFNLAVVHAAGLDATQGLLAAGSMNWTKDETTRAFATELAKRNKGIHPDALQGGVYSSVLAYLGAVEKVGSTDGRKVVEYLKSVPVKDPLLGDGVVRADGRMTHPVQIFQVKSPKESKEPWDYFRTIDTIPGGQAFRPLNESECPLVKASR</sequence>
<dbReference type="PANTHER" id="PTHR30483">
    <property type="entry name" value="LEUCINE-SPECIFIC-BINDING PROTEIN"/>
    <property type="match status" value="1"/>
</dbReference>
<dbReference type="InterPro" id="IPR028082">
    <property type="entry name" value="Peripla_BP_I"/>
</dbReference>
<evidence type="ECO:0000313" key="7">
    <source>
        <dbReference type="Proteomes" id="UP000436468"/>
    </source>
</evidence>
<feature type="domain" description="Leucine-binding protein" evidence="5">
    <location>
        <begin position="27"/>
        <end position="366"/>
    </location>
</feature>
<accession>A0A844SG93</accession>
<dbReference type="EMBL" id="WQNF01000003">
    <property type="protein sequence ID" value="MVT64575.1"/>
    <property type="molecule type" value="Genomic_DNA"/>
</dbReference>
<organism evidence="6 7">
    <name type="scientific">Bradyrhizobium pachyrhizi</name>
    <dbReference type="NCBI Taxonomy" id="280333"/>
    <lineage>
        <taxon>Bacteria</taxon>
        <taxon>Pseudomonadati</taxon>
        <taxon>Pseudomonadota</taxon>
        <taxon>Alphaproteobacteria</taxon>
        <taxon>Hyphomicrobiales</taxon>
        <taxon>Nitrobacteraceae</taxon>
        <taxon>Bradyrhizobium</taxon>
    </lineage>
</organism>
<evidence type="ECO:0000259" key="5">
    <source>
        <dbReference type="Pfam" id="PF13458"/>
    </source>
</evidence>
<dbReference type="InterPro" id="IPR028081">
    <property type="entry name" value="Leu-bd"/>
</dbReference>
<evidence type="ECO:0000256" key="1">
    <source>
        <dbReference type="ARBA" id="ARBA00010062"/>
    </source>
</evidence>
<keyword evidence="2 4" id="KW-0732">Signal</keyword>
<comment type="caution">
    <text evidence="6">The sequence shown here is derived from an EMBL/GenBank/DDBJ whole genome shotgun (WGS) entry which is preliminary data.</text>
</comment>
<keyword evidence="3" id="KW-0813">Transport</keyword>
<keyword evidence="7" id="KW-1185">Reference proteome</keyword>
<dbReference type="AlphaFoldDB" id="A0A844SG93"/>
<dbReference type="InterPro" id="IPR051010">
    <property type="entry name" value="BCAA_transport"/>
</dbReference>
<feature type="chain" id="PRO_5032659724" evidence="4">
    <location>
        <begin position="22"/>
        <end position="404"/>
    </location>
</feature>
<dbReference type="PANTHER" id="PTHR30483:SF6">
    <property type="entry name" value="PERIPLASMIC BINDING PROTEIN OF ABC TRANSPORTER FOR NATURAL AMINO ACIDS"/>
    <property type="match status" value="1"/>
</dbReference>
<keyword evidence="3" id="KW-0029">Amino-acid transport</keyword>
<dbReference type="Proteomes" id="UP000436468">
    <property type="component" value="Unassembled WGS sequence"/>
</dbReference>
<dbReference type="Gene3D" id="3.40.50.2300">
    <property type="match status" value="2"/>
</dbReference>
<dbReference type="CDD" id="cd06327">
    <property type="entry name" value="PBP1_SBP-like"/>
    <property type="match status" value="1"/>
</dbReference>
<evidence type="ECO:0000256" key="4">
    <source>
        <dbReference type="SAM" id="SignalP"/>
    </source>
</evidence>
<feature type="signal peptide" evidence="4">
    <location>
        <begin position="1"/>
        <end position="21"/>
    </location>
</feature>
<name>A0A844SG93_9BRAD</name>